<dbReference type="EMBL" id="HG992985">
    <property type="protein sequence ID" value="CAE7206986.1"/>
    <property type="molecule type" value="Genomic_DNA"/>
</dbReference>
<gene>
    <name evidence="2" type="ORF">PTTW11_09638</name>
</gene>
<feature type="region of interest" description="Disordered" evidence="1">
    <location>
        <begin position="428"/>
        <end position="457"/>
    </location>
</feature>
<reference evidence="2" key="1">
    <citation type="submission" date="2021-02" db="EMBL/GenBank/DDBJ databases">
        <authorList>
            <person name="Syme A R."/>
            <person name="Syme A R."/>
            <person name="Moolhuijzen P."/>
        </authorList>
    </citation>
    <scope>NUCLEOTIDE SEQUENCE</scope>
    <source>
        <strain evidence="2">W1-1</strain>
    </source>
</reference>
<evidence type="ECO:0000313" key="2">
    <source>
        <dbReference type="EMBL" id="CAE7206986.1"/>
    </source>
</evidence>
<protein>
    <submittedName>
        <fullName evidence="2">Uncharacterized protein</fullName>
    </submittedName>
</protein>
<dbReference type="PANTHER" id="PTHR42354">
    <property type="entry name" value="C2H2-TYPE DOMAIN-CONTAINING PROTEIN"/>
    <property type="match status" value="1"/>
</dbReference>
<dbReference type="Proteomes" id="UP000472372">
    <property type="component" value="Chromosome 9"/>
</dbReference>
<proteinExistence type="predicted"/>
<evidence type="ECO:0000313" key="3">
    <source>
        <dbReference type="Proteomes" id="UP000472372"/>
    </source>
</evidence>
<accession>A0A6S6WI09</accession>
<organism evidence="2 3">
    <name type="scientific">Pyrenophora teres f. teres</name>
    <dbReference type="NCBI Taxonomy" id="97479"/>
    <lineage>
        <taxon>Eukaryota</taxon>
        <taxon>Fungi</taxon>
        <taxon>Dikarya</taxon>
        <taxon>Ascomycota</taxon>
        <taxon>Pezizomycotina</taxon>
        <taxon>Dothideomycetes</taxon>
        <taxon>Pleosporomycetidae</taxon>
        <taxon>Pleosporales</taxon>
        <taxon>Pleosporineae</taxon>
        <taxon>Pleosporaceae</taxon>
        <taxon>Pyrenophora</taxon>
    </lineage>
</organism>
<dbReference type="AlphaFoldDB" id="A0A6S6WI09"/>
<evidence type="ECO:0000256" key="1">
    <source>
        <dbReference type="SAM" id="MobiDB-lite"/>
    </source>
</evidence>
<name>A0A6S6WI09_9PLEO</name>
<feature type="region of interest" description="Disordered" evidence="1">
    <location>
        <begin position="160"/>
        <end position="269"/>
    </location>
</feature>
<feature type="compositionally biased region" description="Polar residues" evidence="1">
    <location>
        <begin position="249"/>
        <end position="269"/>
    </location>
</feature>
<feature type="compositionally biased region" description="Low complexity" evidence="1">
    <location>
        <begin position="175"/>
        <end position="244"/>
    </location>
</feature>
<dbReference type="PANTHER" id="PTHR42354:SF1">
    <property type="entry name" value="C2H2-TYPE DOMAIN-CONTAINING PROTEIN"/>
    <property type="match status" value="1"/>
</dbReference>
<sequence length="475" mass="52406">MGVVNPPADPASVVQALVCTLLGVFDATRDLYHTLTTKEQRIYEENLRAKGYPVSRRAEYVNDERLGSDEAFVTDKAAVTRQFDIGYQALGAEFAMGDVTVHAALQAQIITLQNVLVTTFLYGPTSNDPVAHQLANMNAASRVAAATAIEILATYQERLLDERPPTPRSLHSFTARSSPSHAPSHAPNHAPSHHSSYAPSHAPSHTPSRATSRVRSRAQSQSQAPSRALLPPPSGAGSSTSTALMKYQEPSSRNTHLRSSSPVNTTVLEWRSNLQPENTYTDNSSMSGRSSYATEPAANKLYCAYAYDLQRNPTQPLSNNILSERDPYCPHCQGGLHLSPGKAWEICKWAGDTERTFQVQNRFVVKCHRDGPDGQYCCVICSKYADSDTICGDVKALIKHLSDDHEVRELKHEEDIVEVIEKLDNRRDSGIGRHGSMRGSRSRRSASVASGRRRRSLGGSYEREIDVFDMRSSRR</sequence>